<dbReference type="Proteomes" id="UP000549394">
    <property type="component" value="Unassembled WGS sequence"/>
</dbReference>
<dbReference type="AlphaFoldDB" id="A0A7I8V8U4"/>
<evidence type="ECO:0000313" key="1">
    <source>
        <dbReference type="EMBL" id="CAD5111626.1"/>
    </source>
</evidence>
<gene>
    <name evidence="1" type="ORF">DGYR_LOCUS889</name>
</gene>
<sequence>MEVSCGKLERSCTDNSFNEENYYCKEDLELRKNIIQDVIESDFDHQDFKSGIDKIMVMFIEFIMTNTKSILSRPPNDIVRHFSVSLYDEMRTMQKLLCGKSLHMSHKMRQFLCAHEVSFEDVMKLTKRMEKEHEVIDSFELKIKKYKKFKRDKSELTIVERASCPASCFKVKKREKFILDNKFIHNITSDEAREDKIIIFNDAVLGKFTFPDACDQLQSTSLPSINSVENESKFFVPEMEEGIFETTSLTENNIGLLNEESGL</sequence>
<reference evidence="1 2" key="1">
    <citation type="submission" date="2020-08" db="EMBL/GenBank/DDBJ databases">
        <authorList>
            <person name="Hejnol A."/>
        </authorList>
    </citation>
    <scope>NUCLEOTIDE SEQUENCE [LARGE SCALE GENOMIC DNA]</scope>
</reference>
<evidence type="ECO:0000313" key="2">
    <source>
        <dbReference type="Proteomes" id="UP000549394"/>
    </source>
</evidence>
<organism evidence="1 2">
    <name type="scientific">Dimorphilus gyrociliatus</name>
    <dbReference type="NCBI Taxonomy" id="2664684"/>
    <lineage>
        <taxon>Eukaryota</taxon>
        <taxon>Metazoa</taxon>
        <taxon>Spiralia</taxon>
        <taxon>Lophotrochozoa</taxon>
        <taxon>Annelida</taxon>
        <taxon>Polychaeta</taxon>
        <taxon>Polychaeta incertae sedis</taxon>
        <taxon>Dinophilidae</taxon>
        <taxon>Dimorphilus</taxon>
    </lineage>
</organism>
<name>A0A7I8V8U4_9ANNE</name>
<accession>A0A7I8V8U4</accession>
<protein>
    <submittedName>
        <fullName evidence="1">Uncharacterized protein</fullName>
    </submittedName>
</protein>
<dbReference type="EMBL" id="CAJFCJ010000002">
    <property type="protein sequence ID" value="CAD5111626.1"/>
    <property type="molecule type" value="Genomic_DNA"/>
</dbReference>
<keyword evidence="2" id="KW-1185">Reference proteome</keyword>
<comment type="caution">
    <text evidence="1">The sequence shown here is derived from an EMBL/GenBank/DDBJ whole genome shotgun (WGS) entry which is preliminary data.</text>
</comment>
<proteinExistence type="predicted"/>